<dbReference type="InterPro" id="IPR003607">
    <property type="entry name" value="HD/PDEase_dom"/>
</dbReference>
<evidence type="ECO:0000259" key="8">
    <source>
        <dbReference type="PROSITE" id="PS51831"/>
    </source>
</evidence>
<keyword evidence="10" id="KW-1185">Reference proteome</keyword>
<dbReference type="InterPro" id="IPR051094">
    <property type="entry name" value="Diverse_Catalytic_Enzymes"/>
</dbReference>
<dbReference type="InterPro" id="IPR006675">
    <property type="entry name" value="HDIG_dom"/>
</dbReference>
<keyword evidence="2" id="KW-0479">Metal-binding</keyword>
<reference evidence="9 10" key="1">
    <citation type="submission" date="2019-10" db="EMBL/GenBank/DDBJ databases">
        <title>Rubrobacter sp nov SCSIO 52090 isolated from a deep-sea sediment in the South China Sea.</title>
        <authorList>
            <person name="Chen R.W."/>
        </authorList>
    </citation>
    <scope>NUCLEOTIDE SEQUENCE [LARGE SCALE GENOMIC DNA]</scope>
    <source>
        <strain evidence="9 10">SCSIO 52909</strain>
    </source>
</reference>
<organism evidence="9 10">
    <name type="scientific">Rubrobacter tropicus</name>
    <dbReference type="NCBI Taxonomy" id="2653851"/>
    <lineage>
        <taxon>Bacteria</taxon>
        <taxon>Bacillati</taxon>
        <taxon>Actinomycetota</taxon>
        <taxon>Rubrobacteria</taxon>
        <taxon>Rubrobacterales</taxon>
        <taxon>Rubrobacteraceae</taxon>
        <taxon>Rubrobacter</taxon>
    </lineage>
</organism>
<dbReference type="SMART" id="SM00471">
    <property type="entry name" value="HDc"/>
    <property type="match status" value="1"/>
</dbReference>
<feature type="domain" description="HD" evidence="8">
    <location>
        <begin position="25"/>
        <end position="140"/>
    </location>
</feature>
<evidence type="ECO:0000256" key="1">
    <source>
        <dbReference type="ARBA" id="ARBA00012506"/>
    </source>
</evidence>
<dbReference type="GO" id="GO:0046872">
    <property type="term" value="F:metal ion binding"/>
    <property type="evidence" value="ECO:0007669"/>
    <property type="project" value="UniProtKB-KW"/>
</dbReference>
<dbReference type="NCBIfam" id="TIGR00277">
    <property type="entry name" value="HDIG"/>
    <property type="match status" value="1"/>
</dbReference>
<dbReference type="NCBIfam" id="TIGR00488">
    <property type="entry name" value="bis(5'-nucleosyl)-tetraphosphatase (symmetrical) YqeK"/>
    <property type="match status" value="1"/>
</dbReference>
<dbReference type="InterPro" id="IPR006674">
    <property type="entry name" value="HD_domain"/>
</dbReference>
<proteinExistence type="predicted"/>
<evidence type="ECO:0000256" key="6">
    <source>
        <dbReference type="ARBA" id="ARBA00049417"/>
    </source>
</evidence>
<dbReference type="Gene3D" id="1.10.3210.10">
    <property type="entry name" value="Hypothetical protein af1432"/>
    <property type="match status" value="1"/>
</dbReference>
<dbReference type="Pfam" id="PF01966">
    <property type="entry name" value="HD"/>
    <property type="match status" value="1"/>
</dbReference>
<sequence>MEDRVKINPAEAADVFARERLSAKRYGHTLRVADTAEDLARVHGLDPYRARLAGLLHDAAREVTSEEFLDLAERWGLPIGEPERESPKLLHGPVAAELARRELGVRDEGVLDAVREHTTGRPGMGSLSLVLYVADKIEPARDYPSVGRLRGLAREDLRAAAAESLRRSIAHNEERGRPTHPMSIETLAWLDEAEEGA</sequence>
<keyword evidence="3" id="KW-0547">Nucleotide-binding</keyword>
<keyword evidence="5" id="KW-0408">Iron</keyword>
<evidence type="ECO:0000256" key="3">
    <source>
        <dbReference type="ARBA" id="ARBA00022741"/>
    </source>
</evidence>
<dbReference type="SUPFAM" id="SSF109604">
    <property type="entry name" value="HD-domain/PDEase-like"/>
    <property type="match status" value="1"/>
</dbReference>
<dbReference type="EMBL" id="CP045119">
    <property type="protein sequence ID" value="QIN81760.1"/>
    <property type="molecule type" value="Genomic_DNA"/>
</dbReference>
<gene>
    <name evidence="9" type="ORF">GBA63_03240</name>
</gene>
<protein>
    <recommendedName>
        <fullName evidence="1">bis(5'-nucleosyl)-tetraphosphatase (symmetrical)</fullName>
        <ecNumber evidence="1">3.6.1.41</ecNumber>
    </recommendedName>
</protein>
<evidence type="ECO:0000256" key="2">
    <source>
        <dbReference type="ARBA" id="ARBA00022723"/>
    </source>
</evidence>
<name>A0A6G8Q5M5_9ACTN</name>
<dbReference type="EC" id="3.6.1.41" evidence="1"/>
<dbReference type="KEGG" id="rub:GBA63_03240"/>
<comment type="catalytic activity">
    <reaction evidence="6">
        <text>P(1),P(4)-bis(5'-adenosyl) tetraphosphate + H2O = 2 ADP + 2 H(+)</text>
        <dbReference type="Rhea" id="RHEA:24252"/>
        <dbReference type="ChEBI" id="CHEBI:15377"/>
        <dbReference type="ChEBI" id="CHEBI:15378"/>
        <dbReference type="ChEBI" id="CHEBI:58141"/>
        <dbReference type="ChEBI" id="CHEBI:456216"/>
        <dbReference type="EC" id="3.6.1.41"/>
    </reaction>
</comment>
<dbReference type="PANTHER" id="PTHR35795">
    <property type="entry name" value="SLR1885 PROTEIN"/>
    <property type="match status" value="1"/>
</dbReference>
<evidence type="ECO:0000256" key="4">
    <source>
        <dbReference type="ARBA" id="ARBA00022801"/>
    </source>
</evidence>
<feature type="region of interest" description="Disordered" evidence="7">
    <location>
        <begin position="169"/>
        <end position="197"/>
    </location>
</feature>
<evidence type="ECO:0000256" key="5">
    <source>
        <dbReference type="ARBA" id="ARBA00023004"/>
    </source>
</evidence>
<dbReference type="PROSITE" id="PS51831">
    <property type="entry name" value="HD"/>
    <property type="match status" value="1"/>
</dbReference>
<accession>A0A6G8Q5M5</accession>
<dbReference type="Proteomes" id="UP000501452">
    <property type="component" value="Chromosome"/>
</dbReference>
<evidence type="ECO:0000313" key="10">
    <source>
        <dbReference type="Proteomes" id="UP000501452"/>
    </source>
</evidence>
<evidence type="ECO:0000313" key="9">
    <source>
        <dbReference type="EMBL" id="QIN81760.1"/>
    </source>
</evidence>
<evidence type="ECO:0000256" key="7">
    <source>
        <dbReference type="SAM" id="MobiDB-lite"/>
    </source>
</evidence>
<dbReference type="GO" id="GO:0000166">
    <property type="term" value="F:nucleotide binding"/>
    <property type="evidence" value="ECO:0007669"/>
    <property type="project" value="UniProtKB-KW"/>
</dbReference>
<dbReference type="PANTHER" id="PTHR35795:SF1">
    <property type="entry name" value="BIS(5'-NUCLEOSYL)-TETRAPHOSPHATASE, SYMMETRICAL"/>
    <property type="match status" value="1"/>
</dbReference>
<dbReference type="InterPro" id="IPR005249">
    <property type="entry name" value="YqeK"/>
</dbReference>
<dbReference type="AlphaFoldDB" id="A0A6G8Q5M5"/>
<dbReference type="CDD" id="cd00077">
    <property type="entry name" value="HDc"/>
    <property type="match status" value="1"/>
</dbReference>
<keyword evidence="4" id="KW-0378">Hydrolase</keyword>
<dbReference type="GO" id="GO:0008803">
    <property type="term" value="F:bis(5'-nucleosyl)-tetraphosphatase (symmetrical) activity"/>
    <property type="evidence" value="ECO:0007669"/>
    <property type="project" value="UniProtKB-EC"/>
</dbReference>